<sequence>MKVEDVTALPSYELEEEKFKDKVHRLRQRFFHSISPGGLAGDKKDVQPASGFPLRAEQIWKTIKENKDLDLPAMEVMIATFRCEQITKETLSRLKSDKTWLALRKAVKAVRESLNSLCSKQI</sequence>
<dbReference type="PROSITE" id="PS51715">
    <property type="entry name" value="G_GB1_RHD3"/>
    <property type="match status" value="1"/>
</dbReference>
<evidence type="ECO:0000256" key="4">
    <source>
        <dbReference type="ARBA" id="ARBA00023134"/>
    </source>
</evidence>
<evidence type="ECO:0000256" key="6">
    <source>
        <dbReference type="PROSITE-ProRule" id="PRU01052"/>
    </source>
</evidence>
<evidence type="ECO:0000256" key="5">
    <source>
        <dbReference type="ARBA" id="ARBA00023136"/>
    </source>
</evidence>
<dbReference type="Proteomes" id="UP000006729">
    <property type="component" value="Chromosome 12"/>
</dbReference>
<proteinExistence type="inferred from homology"/>
<dbReference type="InterPro" id="IPR008803">
    <property type="entry name" value="RHD3/Sey1"/>
</dbReference>
<organism evidence="8 9">
    <name type="scientific">Populus trichocarpa</name>
    <name type="common">Western balsam poplar</name>
    <name type="synonym">Populus balsamifera subsp. trichocarpa</name>
    <dbReference type="NCBI Taxonomy" id="3694"/>
    <lineage>
        <taxon>Eukaryota</taxon>
        <taxon>Viridiplantae</taxon>
        <taxon>Streptophyta</taxon>
        <taxon>Embryophyta</taxon>
        <taxon>Tracheophyta</taxon>
        <taxon>Spermatophyta</taxon>
        <taxon>Magnoliopsida</taxon>
        <taxon>eudicotyledons</taxon>
        <taxon>Gunneridae</taxon>
        <taxon>Pentapetalae</taxon>
        <taxon>rosids</taxon>
        <taxon>fabids</taxon>
        <taxon>Malpighiales</taxon>
        <taxon>Salicaceae</taxon>
        <taxon>Saliceae</taxon>
        <taxon>Populus</taxon>
    </lineage>
</organism>
<keyword evidence="2" id="KW-0378">Hydrolase</keyword>
<dbReference type="PANTHER" id="PTHR45923:SF20">
    <property type="entry name" value="PROTEIN ROOT HAIR DEFECTIVE 3 HOMOLOG 2"/>
    <property type="match status" value="1"/>
</dbReference>
<feature type="domain" description="GB1/RHD3-type G" evidence="7">
    <location>
        <begin position="1"/>
        <end position="43"/>
    </location>
</feature>
<keyword evidence="4" id="KW-0342">GTP-binding</keyword>
<accession>A0A2K1YCA7</accession>
<evidence type="ECO:0000313" key="8">
    <source>
        <dbReference type="EMBL" id="PNT10664.1"/>
    </source>
</evidence>
<evidence type="ECO:0000259" key="7">
    <source>
        <dbReference type="PROSITE" id="PS51715"/>
    </source>
</evidence>
<comment type="similarity">
    <text evidence="6">Belongs to the TRAFAC class dynamin-like GTPase superfamily. GB1/RHD3 GTPase family.</text>
</comment>
<dbReference type="PANTHER" id="PTHR45923">
    <property type="entry name" value="PROTEIN SEY1"/>
    <property type="match status" value="1"/>
</dbReference>
<keyword evidence="9" id="KW-1185">Reference proteome</keyword>
<dbReference type="GO" id="GO:0016787">
    <property type="term" value="F:hydrolase activity"/>
    <property type="evidence" value="ECO:0007669"/>
    <property type="project" value="UniProtKB-KW"/>
</dbReference>
<evidence type="ECO:0000256" key="2">
    <source>
        <dbReference type="ARBA" id="ARBA00022801"/>
    </source>
</evidence>
<dbReference type="Pfam" id="PF05879">
    <property type="entry name" value="RHD3_GTPase"/>
    <property type="match status" value="1"/>
</dbReference>
<evidence type="ECO:0000313" key="9">
    <source>
        <dbReference type="Proteomes" id="UP000006729"/>
    </source>
</evidence>
<reference evidence="8 9" key="1">
    <citation type="journal article" date="2006" name="Science">
        <title>The genome of black cottonwood, Populus trichocarpa (Torr. &amp; Gray).</title>
        <authorList>
            <person name="Tuskan G.A."/>
            <person name="Difazio S."/>
            <person name="Jansson S."/>
            <person name="Bohlmann J."/>
            <person name="Grigoriev I."/>
            <person name="Hellsten U."/>
            <person name="Putnam N."/>
            <person name="Ralph S."/>
            <person name="Rombauts S."/>
            <person name="Salamov A."/>
            <person name="Schein J."/>
            <person name="Sterck L."/>
            <person name="Aerts A."/>
            <person name="Bhalerao R.R."/>
            <person name="Bhalerao R.P."/>
            <person name="Blaudez D."/>
            <person name="Boerjan W."/>
            <person name="Brun A."/>
            <person name="Brunner A."/>
            <person name="Busov V."/>
            <person name="Campbell M."/>
            <person name="Carlson J."/>
            <person name="Chalot M."/>
            <person name="Chapman J."/>
            <person name="Chen G.L."/>
            <person name="Cooper D."/>
            <person name="Coutinho P.M."/>
            <person name="Couturier J."/>
            <person name="Covert S."/>
            <person name="Cronk Q."/>
            <person name="Cunningham R."/>
            <person name="Davis J."/>
            <person name="Degroeve S."/>
            <person name="Dejardin A."/>
            <person name="Depamphilis C."/>
            <person name="Detter J."/>
            <person name="Dirks B."/>
            <person name="Dubchak I."/>
            <person name="Duplessis S."/>
            <person name="Ehlting J."/>
            <person name="Ellis B."/>
            <person name="Gendler K."/>
            <person name="Goodstein D."/>
            <person name="Gribskov M."/>
            <person name="Grimwood J."/>
            <person name="Groover A."/>
            <person name="Gunter L."/>
            <person name="Hamberger B."/>
            <person name="Heinze B."/>
            <person name="Helariutta Y."/>
            <person name="Henrissat B."/>
            <person name="Holligan D."/>
            <person name="Holt R."/>
            <person name="Huang W."/>
            <person name="Islam-Faridi N."/>
            <person name="Jones S."/>
            <person name="Jones-Rhoades M."/>
            <person name="Jorgensen R."/>
            <person name="Joshi C."/>
            <person name="Kangasjarvi J."/>
            <person name="Karlsson J."/>
            <person name="Kelleher C."/>
            <person name="Kirkpatrick R."/>
            <person name="Kirst M."/>
            <person name="Kohler A."/>
            <person name="Kalluri U."/>
            <person name="Larimer F."/>
            <person name="Leebens-Mack J."/>
            <person name="Leple J.C."/>
            <person name="Locascio P."/>
            <person name="Lou Y."/>
            <person name="Lucas S."/>
            <person name="Martin F."/>
            <person name="Montanini B."/>
            <person name="Napoli C."/>
            <person name="Nelson D.R."/>
            <person name="Nelson C."/>
            <person name="Nieminen K."/>
            <person name="Nilsson O."/>
            <person name="Pereda V."/>
            <person name="Peter G."/>
            <person name="Philippe R."/>
            <person name="Pilate G."/>
            <person name="Poliakov A."/>
            <person name="Razumovskaya J."/>
            <person name="Richardson P."/>
            <person name="Rinaldi C."/>
            <person name="Ritland K."/>
            <person name="Rouze P."/>
            <person name="Ryaboy D."/>
            <person name="Schmutz J."/>
            <person name="Schrader J."/>
            <person name="Segerman B."/>
            <person name="Shin H."/>
            <person name="Siddiqui A."/>
            <person name="Sterky F."/>
            <person name="Terry A."/>
            <person name="Tsai C.J."/>
            <person name="Uberbacher E."/>
            <person name="Unneberg P."/>
            <person name="Vahala J."/>
            <person name="Wall K."/>
            <person name="Wessler S."/>
            <person name="Yang G."/>
            <person name="Yin T."/>
            <person name="Douglas C."/>
            <person name="Marra M."/>
            <person name="Sandberg G."/>
            <person name="Van de Peer Y."/>
            <person name="Rokhsar D."/>
        </authorList>
    </citation>
    <scope>NUCLEOTIDE SEQUENCE [LARGE SCALE GENOMIC DNA]</scope>
    <source>
        <strain evidence="9">cv. Nisqually</strain>
    </source>
</reference>
<keyword evidence="5" id="KW-0472">Membrane</keyword>
<evidence type="ECO:0000256" key="1">
    <source>
        <dbReference type="ARBA" id="ARBA00022741"/>
    </source>
</evidence>
<keyword evidence="1" id="KW-0547">Nucleotide-binding</keyword>
<dbReference type="GO" id="GO:0005525">
    <property type="term" value="F:GTP binding"/>
    <property type="evidence" value="ECO:0007669"/>
    <property type="project" value="UniProtKB-KW"/>
</dbReference>
<dbReference type="AlphaFoldDB" id="A0A2K1YCA7"/>
<dbReference type="STRING" id="3694.A0A2K1YCA7"/>
<evidence type="ECO:0000256" key="3">
    <source>
        <dbReference type="ARBA" id="ARBA00022824"/>
    </source>
</evidence>
<dbReference type="InterPro" id="IPR030386">
    <property type="entry name" value="G_GB1_RHD3_dom"/>
</dbReference>
<dbReference type="EMBL" id="CM009301">
    <property type="protein sequence ID" value="PNT10664.1"/>
    <property type="molecule type" value="Genomic_DNA"/>
</dbReference>
<protein>
    <recommendedName>
        <fullName evidence="7">GB1/RHD3-type G domain-containing protein</fullName>
    </recommendedName>
</protein>
<name>A0A2K1YCA7_POPTR</name>
<gene>
    <name evidence="8" type="ORF">POPTR_012G116300</name>
</gene>
<keyword evidence="3" id="KW-0256">Endoplasmic reticulum</keyword>
<dbReference type="InParanoid" id="A0A2K1YCA7"/>